<reference evidence="2 3" key="1">
    <citation type="journal article" date="2007" name="Nature">
        <title>Evolution of genes and genomes on the Drosophila phylogeny.</title>
        <authorList>
            <consortium name="Drosophila 12 Genomes Consortium"/>
            <person name="Clark A.G."/>
            <person name="Eisen M.B."/>
            <person name="Smith D.R."/>
            <person name="Bergman C.M."/>
            <person name="Oliver B."/>
            <person name="Markow T.A."/>
            <person name="Kaufman T.C."/>
            <person name="Kellis M."/>
            <person name="Gelbart W."/>
            <person name="Iyer V.N."/>
            <person name="Pollard D.A."/>
            <person name="Sackton T.B."/>
            <person name="Larracuente A.M."/>
            <person name="Singh N.D."/>
            <person name="Abad J.P."/>
            <person name="Abt D.N."/>
            <person name="Adryan B."/>
            <person name="Aguade M."/>
            <person name="Akashi H."/>
            <person name="Anderson W.W."/>
            <person name="Aquadro C.F."/>
            <person name="Ardell D.H."/>
            <person name="Arguello R."/>
            <person name="Artieri C.G."/>
            <person name="Barbash D.A."/>
            <person name="Barker D."/>
            <person name="Barsanti P."/>
            <person name="Batterham P."/>
            <person name="Batzoglou S."/>
            <person name="Begun D."/>
            <person name="Bhutkar A."/>
            <person name="Blanco E."/>
            <person name="Bosak S.A."/>
            <person name="Bradley R.K."/>
            <person name="Brand A.D."/>
            <person name="Brent M.R."/>
            <person name="Brooks A.N."/>
            <person name="Brown R.H."/>
            <person name="Butlin R.K."/>
            <person name="Caggese C."/>
            <person name="Calvi B.R."/>
            <person name="Bernardo de Carvalho A."/>
            <person name="Caspi A."/>
            <person name="Castrezana S."/>
            <person name="Celniker S.E."/>
            <person name="Chang J.L."/>
            <person name="Chapple C."/>
            <person name="Chatterji S."/>
            <person name="Chinwalla A."/>
            <person name="Civetta A."/>
            <person name="Clifton S.W."/>
            <person name="Comeron J.M."/>
            <person name="Costello J.C."/>
            <person name="Coyne J.A."/>
            <person name="Daub J."/>
            <person name="David R.G."/>
            <person name="Delcher A.L."/>
            <person name="Delehaunty K."/>
            <person name="Do C.B."/>
            <person name="Ebling H."/>
            <person name="Edwards K."/>
            <person name="Eickbush T."/>
            <person name="Evans J.D."/>
            <person name="Filipski A."/>
            <person name="Findeiss S."/>
            <person name="Freyhult E."/>
            <person name="Fulton L."/>
            <person name="Fulton R."/>
            <person name="Garcia A.C."/>
            <person name="Gardiner A."/>
            <person name="Garfield D.A."/>
            <person name="Garvin B.E."/>
            <person name="Gibson G."/>
            <person name="Gilbert D."/>
            <person name="Gnerre S."/>
            <person name="Godfrey J."/>
            <person name="Good R."/>
            <person name="Gotea V."/>
            <person name="Gravely B."/>
            <person name="Greenberg A.J."/>
            <person name="Griffiths-Jones S."/>
            <person name="Gross S."/>
            <person name="Guigo R."/>
            <person name="Gustafson E.A."/>
            <person name="Haerty W."/>
            <person name="Hahn M.W."/>
            <person name="Halligan D.L."/>
            <person name="Halpern A.L."/>
            <person name="Halter G.M."/>
            <person name="Han M.V."/>
            <person name="Heger A."/>
            <person name="Hillier L."/>
            <person name="Hinrichs A.S."/>
            <person name="Holmes I."/>
            <person name="Hoskins R.A."/>
            <person name="Hubisz M.J."/>
            <person name="Hultmark D."/>
            <person name="Huntley M.A."/>
            <person name="Jaffe D.B."/>
            <person name="Jagadeeshan S."/>
            <person name="Jeck W.R."/>
            <person name="Johnson J."/>
            <person name="Jones C.D."/>
            <person name="Jordan W.C."/>
            <person name="Karpen G.H."/>
            <person name="Kataoka E."/>
            <person name="Keightley P.D."/>
            <person name="Kheradpour P."/>
            <person name="Kirkness E.F."/>
            <person name="Koerich L.B."/>
            <person name="Kristiansen K."/>
            <person name="Kudrna D."/>
            <person name="Kulathinal R.J."/>
            <person name="Kumar S."/>
            <person name="Kwok R."/>
            <person name="Lander E."/>
            <person name="Langley C.H."/>
            <person name="Lapoint R."/>
            <person name="Lazzaro B.P."/>
            <person name="Lee S.J."/>
            <person name="Levesque L."/>
            <person name="Li R."/>
            <person name="Lin C.F."/>
            <person name="Lin M.F."/>
            <person name="Lindblad-Toh K."/>
            <person name="Llopart A."/>
            <person name="Long M."/>
            <person name="Low L."/>
            <person name="Lozovsky E."/>
            <person name="Lu J."/>
            <person name="Luo M."/>
            <person name="Machado C.A."/>
            <person name="Makalowski W."/>
            <person name="Marzo M."/>
            <person name="Matsuda M."/>
            <person name="Matzkin L."/>
            <person name="McAllister B."/>
            <person name="McBride C.S."/>
            <person name="McKernan B."/>
            <person name="McKernan K."/>
            <person name="Mendez-Lago M."/>
            <person name="Minx P."/>
            <person name="Mollenhauer M.U."/>
            <person name="Montooth K."/>
            <person name="Mount S.M."/>
            <person name="Mu X."/>
            <person name="Myers E."/>
            <person name="Negre B."/>
            <person name="Newfeld S."/>
            <person name="Nielsen R."/>
            <person name="Noor M.A."/>
            <person name="O'Grady P."/>
            <person name="Pachter L."/>
            <person name="Papaceit M."/>
            <person name="Parisi M.J."/>
            <person name="Parisi M."/>
            <person name="Parts L."/>
            <person name="Pedersen J.S."/>
            <person name="Pesole G."/>
            <person name="Phillippy A.M."/>
            <person name="Ponting C.P."/>
            <person name="Pop M."/>
            <person name="Porcelli D."/>
            <person name="Powell J.R."/>
            <person name="Prohaska S."/>
            <person name="Pruitt K."/>
            <person name="Puig M."/>
            <person name="Quesneville H."/>
            <person name="Ram K.R."/>
            <person name="Rand D."/>
            <person name="Rasmussen M.D."/>
            <person name="Reed L.K."/>
            <person name="Reenan R."/>
            <person name="Reily A."/>
            <person name="Remington K.A."/>
            <person name="Rieger T.T."/>
            <person name="Ritchie M.G."/>
            <person name="Robin C."/>
            <person name="Rogers Y.H."/>
            <person name="Rohde C."/>
            <person name="Rozas J."/>
            <person name="Rubenfield M.J."/>
            <person name="Ruiz A."/>
            <person name="Russo S."/>
            <person name="Salzberg S.L."/>
            <person name="Sanchez-Gracia A."/>
            <person name="Saranga D.J."/>
            <person name="Sato H."/>
            <person name="Schaeffer S.W."/>
            <person name="Schatz M.C."/>
            <person name="Schlenke T."/>
            <person name="Schwartz R."/>
            <person name="Segarra C."/>
            <person name="Singh R.S."/>
            <person name="Sirot L."/>
            <person name="Sirota M."/>
            <person name="Sisneros N.B."/>
            <person name="Smith C.D."/>
            <person name="Smith T.F."/>
            <person name="Spieth J."/>
            <person name="Stage D.E."/>
            <person name="Stark A."/>
            <person name="Stephan W."/>
            <person name="Strausberg R.L."/>
            <person name="Strempel S."/>
            <person name="Sturgill D."/>
            <person name="Sutton G."/>
            <person name="Sutton G.G."/>
            <person name="Tao W."/>
            <person name="Teichmann S."/>
            <person name="Tobari Y.N."/>
            <person name="Tomimura Y."/>
            <person name="Tsolas J.M."/>
            <person name="Valente V.L."/>
            <person name="Venter E."/>
            <person name="Venter J.C."/>
            <person name="Vicario S."/>
            <person name="Vieira F.G."/>
            <person name="Vilella A.J."/>
            <person name="Villasante A."/>
            <person name="Walenz B."/>
            <person name="Wang J."/>
            <person name="Wasserman M."/>
            <person name="Watts T."/>
            <person name="Wilson D."/>
            <person name="Wilson R.K."/>
            <person name="Wing R.A."/>
            <person name="Wolfner M.F."/>
            <person name="Wong A."/>
            <person name="Wong G.K."/>
            <person name="Wu C.I."/>
            <person name="Wu G."/>
            <person name="Yamamoto D."/>
            <person name="Yang H.P."/>
            <person name="Yang S.P."/>
            <person name="Yorke J.A."/>
            <person name="Yoshida K."/>
            <person name="Zdobnov E."/>
            <person name="Zhang P."/>
            <person name="Zhang Y."/>
            <person name="Zimin A.V."/>
            <person name="Baldwin J."/>
            <person name="Abdouelleil A."/>
            <person name="Abdulkadir J."/>
            <person name="Abebe A."/>
            <person name="Abera B."/>
            <person name="Abreu J."/>
            <person name="Acer S.C."/>
            <person name="Aftuck L."/>
            <person name="Alexander A."/>
            <person name="An P."/>
            <person name="Anderson E."/>
            <person name="Anderson S."/>
            <person name="Arachi H."/>
            <person name="Azer M."/>
            <person name="Bachantsang P."/>
            <person name="Barry A."/>
            <person name="Bayul T."/>
            <person name="Berlin A."/>
            <person name="Bessette D."/>
            <person name="Bloom T."/>
            <person name="Blye J."/>
            <person name="Boguslavskiy L."/>
            <person name="Bonnet C."/>
            <person name="Boukhgalter B."/>
            <person name="Bourzgui I."/>
            <person name="Brown A."/>
            <person name="Cahill P."/>
            <person name="Channer S."/>
            <person name="Cheshatsang Y."/>
            <person name="Chuda L."/>
            <person name="Citroen M."/>
            <person name="Collymore A."/>
            <person name="Cooke P."/>
            <person name="Costello M."/>
            <person name="D'Aco K."/>
            <person name="Daza R."/>
            <person name="De Haan G."/>
            <person name="DeGray S."/>
            <person name="DeMaso C."/>
            <person name="Dhargay N."/>
            <person name="Dooley K."/>
            <person name="Dooley E."/>
            <person name="Doricent M."/>
            <person name="Dorje P."/>
            <person name="Dorjee K."/>
            <person name="Dupes A."/>
            <person name="Elong R."/>
            <person name="Falk J."/>
            <person name="Farina A."/>
            <person name="Faro S."/>
            <person name="Ferguson D."/>
            <person name="Fisher S."/>
            <person name="Foley C.D."/>
            <person name="Franke A."/>
            <person name="Friedrich D."/>
            <person name="Gadbois L."/>
            <person name="Gearin G."/>
            <person name="Gearin C.R."/>
            <person name="Giannoukos G."/>
            <person name="Goode T."/>
            <person name="Graham J."/>
            <person name="Grandbois E."/>
            <person name="Grewal S."/>
            <person name="Gyaltsen K."/>
            <person name="Hafez N."/>
            <person name="Hagos B."/>
            <person name="Hall J."/>
            <person name="Henson C."/>
            <person name="Hollinger A."/>
            <person name="Honan T."/>
            <person name="Huard M.D."/>
            <person name="Hughes L."/>
            <person name="Hurhula B."/>
            <person name="Husby M.E."/>
            <person name="Kamat A."/>
            <person name="Kanga B."/>
            <person name="Kashin S."/>
            <person name="Khazanovich D."/>
            <person name="Kisner P."/>
            <person name="Lance K."/>
            <person name="Lara M."/>
            <person name="Lee W."/>
            <person name="Lennon N."/>
            <person name="Letendre F."/>
            <person name="LeVine R."/>
            <person name="Lipovsky A."/>
            <person name="Liu X."/>
            <person name="Liu J."/>
            <person name="Liu S."/>
            <person name="Lokyitsang T."/>
            <person name="Lokyitsang Y."/>
            <person name="Lubonja R."/>
            <person name="Lui A."/>
            <person name="MacDonald P."/>
            <person name="Magnisalis V."/>
            <person name="Maru K."/>
            <person name="Matthews C."/>
            <person name="McCusker W."/>
            <person name="McDonough S."/>
            <person name="Mehta T."/>
            <person name="Meldrim J."/>
            <person name="Meneus L."/>
            <person name="Mihai O."/>
            <person name="Mihalev A."/>
            <person name="Mihova T."/>
            <person name="Mittelman R."/>
            <person name="Mlenga V."/>
            <person name="Montmayeur A."/>
            <person name="Mulrain L."/>
            <person name="Navidi A."/>
            <person name="Naylor J."/>
            <person name="Negash T."/>
            <person name="Nguyen T."/>
            <person name="Nguyen N."/>
            <person name="Nicol R."/>
            <person name="Norbu C."/>
            <person name="Norbu N."/>
            <person name="Novod N."/>
            <person name="O'Neill B."/>
            <person name="Osman S."/>
            <person name="Markiewicz E."/>
            <person name="Oyono O.L."/>
            <person name="Patti C."/>
            <person name="Phunkhang P."/>
            <person name="Pierre F."/>
            <person name="Priest M."/>
            <person name="Raghuraman S."/>
            <person name="Rege F."/>
            <person name="Reyes R."/>
            <person name="Rise C."/>
            <person name="Rogov P."/>
            <person name="Ross K."/>
            <person name="Ryan E."/>
            <person name="Settipalli S."/>
            <person name="Shea T."/>
            <person name="Sherpa N."/>
            <person name="Shi L."/>
            <person name="Shih D."/>
            <person name="Sparrow T."/>
            <person name="Spaulding J."/>
            <person name="Stalker J."/>
            <person name="Stange-Thomann N."/>
            <person name="Stavropoulos S."/>
            <person name="Stone C."/>
            <person name="Strader C."/>
            <person name="Tesfaye S."/>
            <person name="Thomson T."/>
            <person name="Thoulutsang Y."/>
            <person name="Thoulutsang D."/>
            <person name="Topham K."/>
            <person name="Topping I."/>
            <person name="Tsamla T."/>
            <person name="Vassiliev H."/>
            <person name="Vo A."/>
            <person name="Wangchuk T."/>
            <person name="Wangdi T."/>
            <person name="Weiand M."/>
            <person name="Wilkinson J."/>
            <person name="Wilson A."/>
            <person name="Yadav S."/>
            <person name="Young G."/>
            <person name="Yu Q."/>
            <person name="Zembek L."/>
            <person name="Zhong D."/>
            <person name="Zimmer A."/>
            <person name="Zwirko Z."/>
            <person name="Jaffe D.B."/>
            <person name="Alvarez P."/>
            <person name="Brockman W."/>
            <person name="Butler J."/>
            <person name="Chin C."/>
            <person name="Gnerre S."/>
            <person name="Grabherr M."/>
            <person name="Kleber M."/>
            <person name="Mauceli E."/>
            <person name="MacCallum I."/>
        </authorList>
    </citation>
    <scope>NUCLEOTIDE SEQUENCE [LARGE SCALE GENOMIC DNA]</scope>
    <source>
        <strain evidence="3">Rob3c / Tucson 14021-0248.25</strain>
    </source>
</reference>
<evidence type="ECO:0000313" key="2">
    <source>
        <dbReference type="EMBL" id="EDW49766.1"/>
    </source>
</evidence>
<name>B4IMN4_DROSE</name>
<proteinExistence type="predicted"/>
<sequence>MELKQYNFKISYRKAQLSRQQLQDEPQTDKQVGNDIGDQYDHPSTSHEAAIAAAKRDAASVGKTSSLNKAQFKLLPVVMEGVDDVCLMMQSIENIVDLEKVEARASVSGVLRLYAAYANTFCTIVNWLESEQYEFHCYQLKEDRPYRKEATGGELKVIADKCKFYGKELQYLANRVTDQGIETDPEKVAAIAQLKSPRCIRGRQIQAGRRPNPGMPRLHNAEGSIEELLCNGKIMLSNSMGRQDIETVPEGLPLQGDNGPHGSEMDE</sequence>
<protein>
    <submittedName>
        <fullName evidence="2">GM12992</fullName>
    </submittedName>
</protein>
<organism evidence="3">
    <name type="scientific">Drosophila sechellia</name>
    <name type="common">Fruit fly</name>
    <dbReference type="NCBI Taxonomy" id="7238"/>
    <lineage>
        <taxon>Eukaryota</taxon>
        <taxon>Metazoa</taxon>
        <taxon>Ecdysozoa</taxon>
        <taxon>Arthropoda</taxon>
        <taxon>Hexapoda</taxon>
        <taxon>Insecta</taxon>
        <taxon>Pterygota</taxon>
        <taxon>Neoptera</taxon>
        <taxon>Endopterygota</taxon>
        <taxon>Diptera</taxon>
        <taxon>Brachycera</taxon>
        <taxon>Muscomorpha</taxon>
        <taxon>Ephydroidea</taxon>
        <taxon>Drosophilidae</taxon>
        <taxon>Drosophila</taxon>
        <taxon>Sophophora</taxon>
    </lineage>
</organism>
<dbReference type="Proteomes" id="UP000001292">
    <property type="component" value="Unassembled WGS sequence"/>
</dbReference>
<feature type="compositionally biased region" description="Polar residues" evidence="1">
    <location>
        <begin position="19"/>
        <end position="31"/>
    </location>
</feature>
<keyword evidence="3" id="KW-1185">Reference proteome</keyword>
<gene>
    <name evidence="2" type="primary">Dsec\GM12992</name>
    <name evidence="2" type="ORF">Dsec_GM12992</name>
</gene>
<dbReference type="HOGENOM" id="CLU_1043051_0_0_1"/>
<dbReference type="AlphaFoldDB" id="B4IMN4"/>
<feature type="region of interest" description="Disordered" evidence="1">
    <location>
        <begin position="19"/>
        <end position="43"/>
    </location>
</feature>
<dbReference type="EMBL" id="CH481097">
    <property type="protein sequence ID" value="EDW49766.1"/>
    <property type="molecule type" value="Genomic_DNA"/>
</dbReference>
<accession>B4IMN4</accession>
<evidence type="ECO:0000256" key="1">
    <source>
        <dbReference type="SAM" id="MobiDB-lite"/>
    </source>
</evidence>
<feature type="region of interest" description="Disordered" evidence="1">
    <location>
        <begin position="248"/>
        <end position="267"/>
    </location>
</feature>
<evidence type="ECO:0000313" key="3">
    <source>
        <dbReference type="Proteomes" id="UP000001292"/>
    </source>
</evidence>